<evidence type="ECO:0000313" key="1">
    <source>
        <dbReference type="EMBL" id="CAJ1890786.1"/>
    </source>
</evidence>
<reference evidence="1" key="1">
    <citation type="submission" date="2023-10" db="EMBL/GenBank/DDBJ databases">
        <authorList>
            <person name="Domelevo Entfellner J.-B."/>
        </authorList>
    </citation>
    <scope>NUCLEOTIDE SEQUENCE</scope>
</reference>
<proteinExistence type="predicted"/>
<keyword evidence="2" id="KW-1185">Reference proteome</keyword>
<protein>
    <submittedName>
        <fullName evidence="1">Uncharacterized protein</fullName>
    </submittedName>
</protein>
<evidence type="ECO:0000313" key="2">
    <source>
        <dbReference type="Proteomes" id="UP001189624"/>
    </source>
</evidence>
<accession>A0AA86SDS9</accession>
<dbReference type="Proteomes" id="UP001189624">
    <property type="component" value="Chromosome 1"/>
</dbReference>
<organism evidence="1 2">
    <name type="scientific">Sphenostylis stenocarpa</name>
    <dbReference type="NCBI Taxonomy" id="92480"/>
    <lineage>
        <taxon>Eukaryota</taxon>
        <taxon>Viridiplantae</taxon>
        <taxon>Streptophyta</taxon>
        <taxon>Embryophyta</taxon>
        <taxon>Tracheophyta</taxon>
        <taxon>Spermatophyta</taxon>
        <taxon>Magnoliopsida</taxon>
        <taxon>eudicotyledons</taxon>
        <taxon>Gunneridae</taxon>
        <taxon>Pentapetalae</taxon>
        <taxon>rosids</taxon>
        <taxon>fabids</taxon>
        <taxon>Fabales</taxon>
        <taxon>Fabaceae</taxon>
        <taxon>Papilionoideae</taxon>
        <taxon>50 kb inversion clade</taxon>
        <taxon>NPAAA clade</taxon>
        <taxon>indigoferoid/millettioid clade</taxon>
        <taxon>Phaseoleae</taxon>
        <taxon>Sphenostylis</taxon>
    </lineage>
</organism>
<sequence length="50" mass="6023">MKENVKKAIEQLMEQGGDEERRRKRAREIKEMTHKAVEDVKYCNNFDIVK</sequence>
<name>A0AA86SDS9_9FABA</name>
<dbReference type="Gramene" id="rna-AYBTSS11_LOCUS2899">
    <property type="protein sequence ID" value="CAJ1890786.1"/>
    <property type="gene ID" value="gene-AYBTSS11_LOCUS2899"/>
</dbReference>
<gene>
    <name evidence="1" type="ORF">AYBTSS11_LOCUS2899</name>
</gene>
<dbReference type="AlphaFoldDB" id="A0AA86SDS9"/>
<dbReference type="EMBL" id="OY731398">
    <property type="protein sequence ID" value="CAJ1890786.1"/>
    <property type="molecule type" value="Genomic_DNA"/>
</dbReference>